<dbReference type="GO" id="GO:0003677">
    <property type="term" value="F:DNA binding"/>
    <property type="evidence" value="ECO:0007669"/>
    <property type="project" value="UniProtKB-KW"/>
</dbReference>
<dbReference type="InterPro" id="IPR050707">
    <property type="entry name" value="HTH_MetabolicPath_Reg"/>
</dbReference>
<evidence type="ECO:0000256" key="2">
    <source>
        <dbReference type="ARBA" id="ARBA00023125"/>
    </source>
</evidence>
<dbReference type="AlphaFoldDB" id="A0A4V2FH58"/>
<dbReference type="PROSITE" id="PS51078">
    <property type="entry name" value="ICLR_ED"/>
    <property type="match status" value="1"/>
</dbReference>
<evidence type="ECO:0000256" key="3">
    <source>
        <dbReference type="ARBA" id="ARBA00023163"/>
    </source>
</evidence>
<dbReference type="GO" id="GO:0045892">
    <property type="term" value="P:negative regulation of DNA-templated transcription"/>
    <property type="evidence" value="ECO:0007669"/>
    <property type="project" value="TreeGrafter"/>
</dbReference>
<dbReference type="EMBL" id="SGXM01000002">
    <property type="protein sequence ID" value="RZT39129.1"/>
    <property type="molecule type" value="Genomic_DNA"/>
</dbReference>
<sequence>MNTHASREDASRSTRGAQAVFRAIDLLKLVGLNHEKGISLASLVAATGLDRATAYRLLGSLVQSGMVARDESKLYRLGLESMQLGLATMSRVPIMERCRPTMIRIARRTEDTVYLVIRNGDYAHCVHYEQGAFPIKALVLQVGGLRLLGVGSAGTALLSTLTDAELEAFHARHAAELPTERGSLSLLRKQVAHIRQQGYACTDNLVASGVSGVGMAFQVTPGTYAAISVGAIRSRMDEARRRQIAALMKEELQSGGWGMIERLAPIA</sequence>
<dbReference type="Proteomes" id="UP000291078">
    <property type="component" value="Unassembled WGS sequence"/>
</dbReference>
<dbReference type="Gene3D" id="3.30.450.40">
    <property type="match status" value="1"/>
</dbReference>
<dbReference type="InterPro" id="IPR036388">
    <property type="entry name" value="WH-like_DNA-bd_sf"/>
</dbReference>
<dbReference type="PROSITE" id="PS51077">
    <property type="entry name" value="HTH_ICLR"/>
    <property type="match status" value="1"/>
</dbReference>
<dbReference type="Pfam" id="PF01614">
    <property type="entry name" value="IclR_C"/>
    <property type="match status" value="1"/>
</dbReference>
<evidence type="ECO:0000313" key="6">
    <source>
        <dbReference type="EMBL" id="RZT39129.1"/>
    </source>
</evidence>
<protein>
    <submittedName>
        <fullName evidence="6">IclR family transcriptional regulator</fullName>
    </submittedName>
</protein>
<dbReference type="InterPro" id="IPR036390">
    <property type="entry name" value="WH_DNA-bd_sf"/>
</dbReference>
<evidence type="ECO:0000256" key="1">
    <source>
        <dbReference type="ARBA" id="ARBA00023015"/>
    </source>
</evidence>
<feature type="domain" description="IclR-ED" evidence="5">
    <location>
        <begin position="80"/>
        <end position="265"/>
    </location>
</feature>
<gene>
    <name evidence="6" type="ORF">EV147_2323</name>
</gene>
<dbReference type="PANTHER" id="PTHR30136">
    <property type="entry name" value="HELIX-TURN-HELIX TRANSCRIPTIONAL REGULATOR, ICLR FAMILY"/>
    <property type="match status" value="1"/>
</dbReference>
<keyword evidence="7" id="KW-1185">Reference proteome</keyword>
<evidence type="ECO:0000259" key="4">
    <source>
        <dbReference type="PROSITE" id="PS51077"/>
    </source>
</evidence>
<keyword evidence="2" id="KW-0238">DNA-binding</keyword>
<dbReference type="SUPFAM" id="SSF46785">
    <property type="entry name" value="Winged helix' DNA-binding domain"/>
    <property type="match status" value="1"/>
</dbReference>
<feature type="domain" description="HTH iclR-type" evidence="4">
    <location>
        <begin position="17"/>
        <end position="79"/>
    </location>
</feature>
<dbReference type="Gene3D" id="1.10.10.10">
    <property type="entry name" value="Winged helix-like DNA-binding domain superfamily/Winged helix DNA-binding domain"/>
    <property type="match status" value="1"/>
</dbReference>
<accession>A0A4V2FH58</accession>
<dbReference type="SMART" id="SM00346">
    <property type="entry name" value="HTH_ICLR"/>
    <property type="match status" value="1"/>
</dbReference>
<dbReference type="InterPro" id="IPR014757">
    <property type="entry name" value="Tscrpt_reg_IclR_C"/>
</dbReference>
<dbReference type="Pfam" id="PF09339">
    <property type="entry name" value="HTH_IclR"/>
    <property type="match status" value="1"/>
</dbReference>
<keyword evidence="3" id="KW-0804">Transcription</keyword>
<evidence type="ECO:0000259" key="5">
    <source>
        <dbReference type="PROSITE" id="PS51078"/>
    </source>
</evidence>
<dbReference type="RefSeq" id="WP_235844694.1">
    <property type="nucleotide sequence ID" value="NZ_SGXM01000002.1"/>
</dbReference>
<dbReference type="SUPFAM" id="SSF55781">
    <property type="entry name" value="GAF domain-like"/>
    <property type="match status" value="1"/>
</dbReference>
<keyword evidence="1" id="KW-0805">Transcription regulation</keyword>
<dbReference type="InterPro" id="IPR005471">
    <property type="entry name" value="Tscrpt_reg_IclR_N"/>
</dbReference>
<dbReference type="GO" id="GO:0003700">
    <property type="term" value="F:DNA-binding transcription factor activity"/>
    <property type="evidence" value="ECO:0007669"/>
    <property type="project" value="TreeGrafter"/>
</dbReference>
<dbReference type="PANTHER" id="PTHR30136:SF39">
    <property type="entry name" value="TRANSCRIPTIONAL REGULATORY PROTEIN"/>
    <property type="match status" value="1"/>
</dbReference>
<dbReference type="InterPro" id="IPR029016">
    <property type="entry name" value="GAF-like_dom_sf"/>
</dbReference>
<organism evidence="6 7">
    <name type="scientific">Cupriavidus agavae</name>
    <dbReference type="NCBI Taxonomy" id="1001822"/>
    <lineage>
        <taxon>Bacteria</taxon>
        <taxon>Pseudomonadati</taxon>
        <taxon>Pseudomonadota</taxon>
        <taxon>Betaproteobacteria</taxon>
        <taxon>Burkholderiales</taxon>
        <taxon>Burkholderiaceae</taxon>
        <taxon>Cupriavidus</taxon>
    </lineage>
</organism>
<reference evidence="6 7" key="1">
    <citation type="journal article" date="2015" name="Stand. Genomic Sci.">
        <title>Genomic Encyclopedia of Bacterial and Archaeal Type Strains, Phase III: the genomes of soil and plant-associated and newly described type strains.</title>
        <authorList>
            <person name="Whitman W.B."/>
            <person name="Woyke T."/>
            <person name="Klenk H.P."/>
            <person name="Zhou Y."/>
            <person name="Lilburn T.G."/>
            <person name="Beck B.J."/>
            <person name="De Vos P."/>
            <person name="Vandamme P."/>
            <person name="Eisen J.A."/>
            <person name="Garrity G."/>
            <person name="Hugenholtz P."/>
            <person name="Kyrpides N.C."/>
        </authorList>
    </citation>
    <scope>NUCLEOTIDE SEQUENCE [LARGE SCALE GENOMIC DNA]</scope>
    <source>
        <strain evidence="6 7">ASC-9842</strain>
    </source>
</reference>
<name>A0A4V2FH58_9BURK</name>
<proteinExistence type="predicted"/>
<evidence type="ECO:0000313" key="7">
    <source>
        <dbReference type="Proteomes" id="UP000291078"/>
    </source>
</evidence>
<comment type="caution">
    <text evidence="6">The sequence shown here is derived from an EMBL/GenBank/DDBJ whole genome shotgun (WGS) entry which is preliminary data.</text>
</comment>